<evidence type="ECO:0000313" key="5">
    <source>
        <dbReference type="Proteomes" id="UP000248340"/>
    </source>
</evidence>
<gene>
    <name evidence="4" type="ORF">BO82DRAFT_356808</name>
</gene>
<dbReference type="AlphaFoldDB" id="A0A319C4B5"/>
<dbReference type="GO" id="GO:0044550">
    <property type="term" value="P:secondary metabolite biosynthetic process"/>
    <property type="evidence" value="ECO:0007669"/>
    <property type="project" value="UniProtKB-ARBA"/>
</dbReference>
<proteinExistence type="inferred from homology"/>
<dbReference type="InterPro" id="IPR036291">
    <property type="entry name" value="NAD(P)-bd_dom_sf"/>
</dbReference>
<evidence type="ECO:0000256" key="2">
    <source>
        <dbReference type="ARBA" id="ARBA00022857"/>
    </source>
</evidence>
<keyword evidence="3" id="KW-0560">Oxidoreductase</keyword>
<evidence type="ECO:0000313" key="4">
    <source>
        <dbReference type="EMBL" id="PYH79011.1"/>
    </source>
</evidence>
<name>A0A319C4B5_9EURO</name>
<dbReference type="Proteomes" id="UP000248340">
    <property type="component" value="Unassembled WGS sequence"/>
</dbReference>
<dbReference type="PANTHER" id="PTHR43669">
    <property type="entry name" value="5-KETO-D-GLUCONATE 5-REDUCTASE"/>
    <property type="match status" value="1"/>
</dbReference>
<dbReference type="Pfam" id="PF00106">
    <property type="entry name" value="adh_short"/>
    <property type="match status" value="2"/>
</dbReference>
<dbReference type="InterPro" id="IPR020904">
    <property type="entry name" value="Sc_DH/Rdtase_CS"/>
</dbReference>
<dbReference type="PROSITE" id="PS00061">
    <property type="entry name" value="ADH_SHORT"/>
    <property type="match status" value="1"/>
</dbReference>
<dbReference type="PANTHER" id="PTHR43669:SF11">
    <property type="entry name" value="SHORT-CHAIN DEHYDROGENASE_OXIDOREDUCTASE"/>
    <property type="match status" value="1"/>
</dbReference>
<keyword evidence="2" id="KW-0521">NADP</keyword>
<dbReference type="VEuPathDB" id="FungiDB:BO82DRAFT_356808"/>
<dbReference type="PRINTS" id="PR00081">
    <property type="entry name" value="GDHRDH"/>
</dbReference>
<keyword evidence="5" id="KW-1185">Reference proteome</keyword>
<reference evidence="4 5" key="1">
    <citation type="submission" date="2016-12" db="EMBL/GenBank/DDBJ databases">
        <title>The genomes of Aspergillus section Nigri reveals drivers in fungal speciation.</title>
        <authorList>
            <consortium name="DOE Joint Genome Institute"/>
            <person name="Vesth T.C."/>
            <person name="Nybo J."/>
            <person name="Theobald S."/>
            <person name="Brandl J."/>
            <person name="Frisvad J.C."/>
            <person name="Nielsen K.F."/>
            <person name="Lyhne E.K."/>
            <person name="Kogle M.E."/>
            <person name="Kuo A."/>
            <person name="Riley R."/>
            <person name="Clum A."/>
            <person name="Nolan M."/>
            <person name="Lipzen A."/>
            <person name="Salamov A."/>
            <person name="Henrissat B."/>
            <person name="Wiebenga A."/>
            <person name="De Vries R.P."/>
            <person name="Grigoriev I.V."/>
            <person name="Mortensen U.H."/>
            <person name="Andersen M.R."/>
            <person name="Baker S.E."/>
        </authorList>
    </citation>
    <scope>NUCLEOTIDE SEQUENCE [LARGE SCALE GENOMIC DNA]</scope>
    <source>
        <strain evidence="4 5">CBS 121591</strain>
    </source>
</reference>
<dbReference type="STRING" id="1448315.A0A319C4B5"/>
<accession>A0A319C4B5</accession>
<dbReference type="EMBL" id="KZ821723">
    <property type="protein sequence ID" value="PYH79011.1"/>
    <property type="molecule type" value="Genomic_DNA"/>
</dbReference>
<dbReference type="OrthoDB" id="37659at2759"/>
<dbReference type="InterPro" id="IPR002347">
    <property type="entry name" value="SDR_fam"/>
</dbReference>
<comment type="similarity">
    <text evidence="1">Belongs to the short-chain dehydrogenases/reductases (SDR) family.</text>
</comment>
<sequence>MSFPYQKVLIIGATSGIGKSLATKLVENGIRVVVAGRRKENLDAFVAQHGSDKVDSAVFDVMQLEKVRALLTLTPQKTPPLTLGPKQIPEFAASITTAHPDLDCIFVNSGIQRPFDFARPETVDLDIFDQELITNYTSAVRLTKAFLPHLQQLPRQTALVYTTSQMALVPMMRCPNYGASKAALHHFILALRTQLSEGAQGDVRVLEIYPPAVQTELHDAKHQPDLKDGHLIGMPLQEFVDEVWARLAKGENQIPVGSAADIFQAFEVKRQELYKGMTELLSGLLKQFLRE</sequence>
<dbReference type="GO" id="GO:0016491">
    <property type="term" value="F:oxidoreductase activity"/>
    <property type="evidence" value="ECO:0007669"/>
    <property type="project" value="UniProtKB-KW"/>
</dbReference>
<evidence type="ECO:0000256" key="3">
    <source>
        <dbReference type="ARBA" id="ARBA00023002"/>
    </source>
</evidence>
<protein>
    <submittedName>
        <fullName evidence="4">Putative short-chain dehydrogenase/oxidoreductase</fullName>
    </submittedName>
</protein>
<dbReference type="GeneID" id="37138580"/>
<evidence type="ECO:0000256" key="1">
    <source>
        <dbReference type="ARBA" id="ARBA00006484"/>
    </source>
</evidence>
<organism evidence="4 5">
    <name type="scientific">Aspergillus uvarum CBS 121591</name>
    <dbReference type="NCBI Taxonomy" id="1448315"/>
    <lineage>
        <taxon>Eukaryota</taxon>
        <taxon>Fungi</taxon>
        <taxon>Dikarya</taxon>
        <taxon>Ascomycota</taxon>
        <taxon>Pezizomycotina</taxon>
        <taxon>Eurotiomycetes</taxon>
        <taxon>Eurotiomycetidae</taxon>
        <taxon>Eurotiales</taxon>
        <taxon>Aspergillaceae</taxon>
        <taxon>Aspergillus</taxon>
        <taxon>Aspergillus subgen. Circumdati</taxon>
    </lineage>
</organism>
<dbReference type="Gene3D" id="3.40.50.720">
    <property type="entry name" value="NAD(P)-binding Rossmann-like Domain"/>
    <property type="match status" value="1"/>
</dbReference>
<dbReference type="RefSeq" id="XP_025489211.1">
    <property type="nucleotide sequence ID" value="XM_025635839.1"/>
</dbReference>
<dbReference type="SUPFAM" id="SSF51735">
    <property type="entry name" value="NAD(P)-binding Rossmann-fold domains"/>
    <property type="match status" value="1"/>
</dbReference>